<dbReference type="AlphaFoldDB" id="A0A086KR43"/>
<dbReference type="VEuPathDB" id="ToxoDB:TGDOM2_246940"/>
<reference evidence="2 3" key="1">
    <citation type="submission" date="2014-02" db="EMBL/GenBank/DDBJ databases">
        <authorList>
            <person name="Sibley D."/>
            <person name="Venepally P."/>
            <person name="Karamycheva S."/>
            <person name="Hadjithomas M."/>
            <person name="Khan A."/>
            <person name="Brunk B."/>
            <person name="Roos D."/>
            <person name="Caler E."/>
            <person name="Lorenzi H."/>
        </authorList>
    </citation>
    <scope>NUCLEOTIDE SEQUENCE [LARGE SCALE GENOMIC DNA]</scope>
    <source>
        <strain evidence="2 3">GAB2-2007-GAL-DOM2</strain>
    </source>
</reference>
<feature type="compositionally biased region" description="Acidic residues" evidence="1">
    <location>
        <begin position="142"/>
        <end position="155"/>
    </location>
</feature>
<name>A0A086KR43_TOXGO</name>
<dbReference type="EMBL" id="AHZU02000243">
    <property type="protein sequence ID" value="KFG46861.1"/>
    <property type="molecule type" value="Genomic_DNA"/>
</dbReference>
<feature type="compositionally biased region" description="Low complexity" evidence="1">
    <location>
        <begin position="236"/>
        <end position="248"/>
    </location>
</feature>
<feature type="compositionally biased region" description="Basic and acidic residues" evidence="1">
    <location>
        <begin position="132"/>
        <end position="141"/>
    </location>
</feature>
<feature type="region of interest" description="Disordered" evidence="1">
    <location>
        <begin position="1"/>
        <end position="304"/>
    </location>
</feature>
<sequence>MGRMKNPFGFCFGGGKKGRRSDSRKAAQEIPAKQPEEEEEEETQIPLRYPLFDPRAVKTRAEDLGEAPLSRPASIPVEMTTRDHIELPEDEEENGFEGEEEPEEEVSEKEAPDEIEAPSPREEEAPATPPMKEVEEPHQEREEVEEPPEEREEVEAPPQEREEVEVPPRPAPHAEGEKLPTPPGSEQPSREASQEVQLVNRDPVPVSPPPKAPGQLKTPSPERVPIPEPREPTPEPSESTARSPSAASVQLPEREPAHEVPVFAPPPAGDQPQMSAFEKLENAREGSVSDSLPTAPHTPRGRFSDDDMARRLQAKLAELETLQTLAEVTYYRQKRRTRCRMRPRWVCVEKAIDFYADAHEEFTARVREKMNVHQKKDCWICRDFDFSDIPVLQ</sequence>
<evidence type="ECO:0000256" key="1">
    <source>
        <dbReference type="SAM" id="MobiDB-lite"/>
    </source>
</evidence>
<comment type="caution">
    <text evidence="2">The sequence shown here is derived from an EMBL/GenBank/DDBJ whole genome shotgun (WGS) entry which is preliminary data.</text>
</comment>
<protein>
    <submittedName>
        <fullName evidence="2">Uncharacterized protein</fullName>
    </submittedName>
</protein>
<evidence type="ECO:0000313" key="2">
    <source>
        <dbReference type="EMBL" id="KFG46861.1"/>
    </source>
</evidence>
<proteinExistence type="predicted"/>
<evidence type="ECO:0000313" key="3">
    <source>
        <dbReference type="Proteomes" id="UP000028837"/>
    </source>
</evidence>
<organism evidence="2 3">
    <name type="scientific">Toxoplasma gondii GAB2-2007-GAL-DOM2</name>
    <dbReference type="NCBI Taxonomy" id="1130820"/>
    <lineage>
        <taxon>Eukaryota</taxon>
        <taxon>Sar</taxon>
        <taxon>Alveolata</taxon>
        <taxon>Apicomplexa</taxon>
        <taxon>Conoidasida</taxon>
        <taxon>Coccidia</taxon>
        <taxon>Eucoccidiorida</taxon>
        <taxon>Eimeriorina</taxon>
        <taxon>Sarcocystidae</taxon>
        <taxon>Toxoplasma</taxon>
    </lineage>
</organism>
<accession>A0A086KR43</accession>
<feature type="compositionally biased region" description="Acidic residues" evidence="1">
    <location>
        <begin position="88"/>
        <end position="116"/>
    </location>
</feature>
<gene>
    <name evidence="2" type="ORF">TGDOM2_246940</name>
</gene>
<dbReference type="OrthoDB" id="333366at2759"/>
<dbReference type="Proteomes" id="UP000028837">
    <property type="component" value="Unassembled WGS sequence"/>
</dbReference>
<feature type="compositionally biased region" description="Basic and acidic residues" evidence="1">
    <location>
        <begin position="158"/>
        <end position="178"/>
    </location>
</feature>